<comment type="catalytic activity">
    <reaction evidence="6">
        <text>glyoxylate + acetyl-CoA + H2O = (S)-malate + CoA + H(+)</text>
        <dbReference type="Rhea" id="RHEA:18181"/>
        <dbReference type="ChEBI" id="CHEBI:15377"/>
        <dbReference type="ChEBI" id="CHEBI:15378"/>
        <dbReference type="ChEBI" id="CHEBI:15589"/>
        <dbReference type="ChEBI" id="CHEBI:36655"/>
        <dbReference type="ChEBI" id="CHEBI:57287"/>
        <dbReference type="ChEBI" id="CHEBI:57288"/>
        <dbReference type="EC" id="2.3.3.9"/>
    </reaction>
</comment>
<dbReference type="Pfam" id="PF01274">
    <property type="entry name" value="MS_TIM-barrel"/>
    <property type="match status" value="1"/>
</dbReference>
<evidence type="ECO:0000259" key="7">
    <source>
        <dbReference type="Pfam" id="PF01274"/>
    </source>
</evidence>
<keyword evidence="3" id="KW-0329">Glyoxylate bypass</keyword>
<gene>
    <name evidence="10" type="ORF">METZ01_LOCUS238096</name>
</gene>
<dbReference type="InterPro" id="IPR048356">
    <property type="entry name" value="MS_N"/>
</dbReference>
<dbReference type="GO" id="GO:0006097">
    <property type="term" value="P:glyoxylate cycle"/>
    <property type="evidence" value="ECO:0007669"/>
    <property type="project" value="UniProtKB-KW"/>
</dbReference>
<organism evidence="10">
    <name type="scientific">marine metagenome</name>
    <dbReference type="NCBI Taxonomy" id="408172"/>
    <lineage>
        <taxon>unclassified sequences</taxon>
        <taxon>metagenomes</taxon>
        <taxon>ecological metagenomes</taxon>
    </lineage>
</organism>
<evidence type="ECO:0000256" key="4">
    <source>
        <dbReference type="ARBA" id="ARBA00022532"/>
    </source>
</evidence>
<feature type="non-terminal residue" evidence="10">
    <location>
        <position position="461"/>
    </location>
</feature>
<dbReference type="InterPro" id="IPR001465">
    <property type="entry name" value="Malate_synthase_TIM"/>
</dbReference>
<dbReference type="FunFam" id="1.20.1220.12:FF:000001">
    <property type="entry name" value="Malate synthase"/>
    <property type="match status" value="1"/>
</dbReference>
<dbReference type="Gene3D" id="1.20.1220.12">
    <property type="entry name" value="Malate synthase, domain III"/>
    <property type="match status" value="1"/>
</dbReference>
<dbReference type="PANTHER" id="PTHR42902:SF1">
    <property type="entry name" value="MALATE SYNTHASE 1-RELATED"/>
    <property type="match status" value="1"/>
</dbReference>
<dbReference type="FunFam" id="3.20.20.360:FF:000001">
    <property type="entry name" value="Malate synthase"/>
    <property type="match status" value="1"/>
</dbReference>
<comment type="similarity">
    <text evidence="1">Belongs to the malate synthase family.</text>
</comment>
<evidence type="ECO:0000259" key="9">
    <source>
        <dbReference type="Pfam" id="PF20659"/>
    </source>
</evidence>
<dbReference type="Gene3D" id="3.20.20.360">
    <property type="entry name" value="Malate synthase, domain 3"/>
    <property type="match status" value="1"/>
</dbReference>
<dbReference type="AlphaFoldDB" id="A0A382HDJ5"/>
<dbReference type="InterPro" id="IPR044856">
    <property type="entry name" value="Malate_synth_C_sf"/>
</dbReference>
<dbReference type="PANTHER" id="PTHR42902">
    <property type="entry name" value="MALATE SYNTHASE"/>
    <property type="match status" value="1"/>
</dbReference>
<protein>
    <recommendedName>
        <fullName evidence="2">malate synthase</fullName>
        <ecNumber evidence="2">2.3.3.9</ecNumber>
    </recommendedName>
</protein>
<dbReference type="EC" id="2.3.3.9" evidence="2"/>
<evidence type="ECO:0000256" key="1">
    <source>
        <dbReference type="ARBA" id="ARBA00006394"/>
    </source>
</evidence>
<dbReference type="InterPro" id="IPR046363">
    <property type="entry name" value="MS_N_TIM-barrel_dom"/>
</dbReference>
<sequence>MANFKINNSVDNSLFNKLSTKFLIDLHNKFNNRLENLLKERIILQKNLDDGYMPNFLEETKHIRDNDEWKVGEIPIPLRKRTVEITGPVDRKMIINALNSGANCFMADFEDSSSPTWENMINGQINLRDAITREIEFYDSRKNKHYKLNDEISTLLVRPRGFHLIEKNITIDGKHIRASLFDFGLYFITNYKQLLRNGAGPYFYLPKLENHKESQLWNDIFLYSENYVNLNIGSIKATILIEHILAAFQMEEILYSLKDYIVGLNCGRWDYIFSFIKKFRYNSNFILPNRSQITMNVHFMKSYVKLLTYTCHKRGAYAMGGMAAEVPSRDIDLHKKNLKKVYEDKLLEAESGMDGTWIAHPGLLQVALDAFNHCKDYKNDDKCNINDKDLLQIPKGTITHDGVRENVLTCLKYLDSWISGIGCVAMNNKMEDAATAEISRMQLWQWIYHKISVNGKLIDKD</sequence>
<dbReference type="GO" id="GO:0006099">
    <property type="term" value="P:tricarboxylic acid cycle"/>
    <property type="evidence" value="ECO:0007669"/>
    <property type="project" value="UniProtKB-KW"/>
</dbReference>
<dbReference type="Pfam" id="PF20659">
    <property type="entry name" value="MS_C"/>
    <property type="match status" value="1"/>
</dbReference>
<feature type="domain" description="Malate synthase TIM barrel" evidence="7">
    <location>
        <begin position="154"/>
        <end position="389"/>
    </location>
</feature>
<dbReference type="GO" id="GO:0004474">
    <property type="term" value="F:malate synthase activity"/>
    <property type="evidence" value="ECO:0007669"/>
    <property type="project" value="UniProtKB-EC"/>
</dbReference>
<keyword evidence="5" id="KW-0808">Transferase</keyword>
<evidence type="ECO:0000256" key="2">
    <source>
        <dbReference type="ARBA" id="ARBA00012636"/>
    </source>
</evidence>
<feature type="domain" description="Malate synthase C-terminal" evidence="9">
    <location>
        <begin position="398"/>
        <end position="455"/>
    </location>
</feature>
<dbReference type="InterPro" id="IPR048355">
    <property type="entry name" value="MS_C"/>
</dbReference>
<name>A0A382HDJ5_9ZZZZ</name>
<dbReference type="NCBIfam" id="TIGR01344">
    <property type="entry name" value="malate_syn_A"/>
    <property type="match status" value="1"/>
</dbReference>
<dbReference type="InterPro" id="IPR006252">
    <property type="entry name" value="Malate_synthA"/>
</dbReference>
<dbReference type="SUPFAM" id="SSF51645">
    <property type="entry name" value="Malate synthase G"/>
    <property type="match status" value="1"/>
</dbReference>
<dbReference type="Pfam" id="PF20656">
    <property type="entry name" value="MS_N"/>
    <property type="match status" value="1"/>
</dbReference>
<evidence type="ECO:0000256" key="3">
    <source>
        <dbReference type="ARBA" id="ARBA00022435"/>
    </source>
</evidence>
<evidence type="ECO:0000256" key="6">
    <source>
        <dbReference type="ARBA" id="ARBA00047918"/>
    </source>
</evidence>
<evidence type="ECO:0000313" key="10">
    <source>
        <dbReference type="EMBL" id="SVB85242.1"/>
    </source>
</evidence>
<dbReference type="GO" id="GO:0005737">
    <property type="term" value="C:cytoplasm"/>
    <property type="evidence" value="ECO:0007669"/>
    <property type="project" value="TreeGrafter"/>
</dbReference>
<accession>A0A382HDJ5</accession>
<evidence type="ECO:0000259" key="8">
    <source>
        <dbReference type="Pfam" id="PF20656"/>
    </source>
</evidence>
<keyword evidence="4" id="KW-0816">Tricarboxylic acid cycle</keyword>
<dbReference type="InterPro" id="IPR011076">
    <property type="entry name" value="Malate_synth_sf"/>
</dbReference>
<evidence type="ECO:0000256" key="5">
    <source>
        <dbReference type="ARBA" id="ARBA00022679"/>
    </source>
</evidence>
<proteinExistence type="inferred from homology"/>
<reference evidence="10" key="1">
    <citation type="submission" date="2018-05" db="EMBL/GenBank/DDBJ databases">
        <authorList>
            <person name="Lanie J.A."/>
            <person name="Ng W.-L."/>
            <person name="Kazmierczak K.M."/>
            <person name="Andrzejewski T.M."/>
            <person name="Davidsen T.M."/>
            <person name="Wayne K.J."/>
            <person name="Tettelin H."/>
            <person name="Glass J.I."/>
            <person name="Rusch D."/>
            <person name="Podicherti R."/>
            <person name="Tsui H.-C.T."/>
            <person name="Winkler M.E."/>
        </authorList>
    </citation>
    <scope>NUCLEOTIDE SEQUENCE</scope>
</reference>
<feature type="domain" description="Malate synthase N-terminal" evidence="8">
    <location>
        <begin position="20"/>
        <end position="62"/>
    </location>
</feature>
<dbReference type="EMBL" id="UINC01060587">
    <property type="protein sequence ID" value="SVB85242.1"/>
    <property type="molecule type" value="Genomic_DNA"/>
</dbReference>